<evidence type="ECO:0000313" key="1">
    <source>
        <dbReference type="EMBL" id="SMD24223.1"/>
    </source>
</evidence>
<name>A0A1W2FQT2_9PSEU</name>
<dbReference type="Proteomes" id="UP000192840">
    <property type="component" value="Unassembled WGS sequence"/>
</dbReference>
<sequence length="69" mass="7201">MSSAVCENMTTEQEDVGALADQARAALLKQIAVLAPKMNSGHSIAQLAEAYAWCKYPNQPHGGGAAVSK</sequence>
<dbReference type="AlphaFoldDB" id="A0A1W2FQT2"/>
<dbReference type="EMBL" id="FWYC01000021">
    <property type="protein sequence ID" value="SMD24223.1"/>
    <property type="molecule type" value="Genomic_DNA"/>
</dbReference>
<dbReference type="STRING" id="40571.SAMN05660733_07681"/>
<reference evidence="2" key="1">
    <citation type="submission" date="2017-04" db="EMBL/GenBank/DDBJ databases">
        <authorList>
            <person name="Varghese N."/>
            <person name="Submissions S."/>
        </authorList>
    </citation>
    <scope>NUCLEOTIDE SEQUENCE [LARGE SCALE GENOMIC DNA]</scope>
    <source>
        <strain evidence="2">DSM 44073</strain>
    </source>
</reference>
<keyword evidence="2" id="KW-1185">Reference proteome</keyword>
<accession>A0A1W2FQT2</accession>
<organism evidence="1 2">
    <name type="scientific">Lentzea albidocapillata</name>
    <dbReference type="NCBI Taxonomy" id="40571"/>
    <lineage>
        <taxon>Bacteria</taxon>
        <taxon>Bacillati</taxon>
        <taxon>Actinomycetota</taxon>
        <taxon>Actinomycetes</taxon>
        <taxon>Pseudonocardiales</taxon>
        <taxon>Pseudonocardiaceae</taxon>
        <taxon>Lentzea</taxon>
    </lineage>
</organism>
<protein>
    <submittedName>
        <fullName evidence="1">Uncharacterized protein</fullName>
    </submittedName>
</protein>
<gene>
    <name evidence="1" type="ORF">SAMN05660733_07681</name>
</gene>
<evidence type="ECO:0000313" key="2">
    <source>
        <dbReference type="Proteomes" id="UP000192840"/>
    </source>
</evidence>
<proteinExistence type="predicted"/>